<feature type="transmembrane region" description="Helical" evidence="3">
    <location>
        <begin position="7"/>
        <end position="25"/>
    </location>
</feature>
<proteinExistence type="predicted"/>
<dbReference type="Proteomes" id="UP000268007">
    <property type="component" value="Unassembled WGS sequence"/>
</dbReference>
<dbReference type="EMBL" id="RBKU01000001">
    <property type="protein sequence ID" value="RKR82762.1"/>
    <property type="molecule type" value="Genomic_DNA"/>
</dbReference>
<reference evidence="5 6" key="1">
    <citation type="submission" date="2018-10" db="EMBL/GenBank/DDBJ databases">
        <title>Genomic Encyclopedia of Archaeal and Bacterial Type Strains, Phase II (KMG-II): from individual species to whole genera.</title>
        <authorList>
            <person name="Goeker M."/>
        </authorList>
    </citation>
    <scope>NUCLEOTIDE SEQUENCE [LARGE SCALE GENOMIC DNA]</scope>
    <source>
        <strain evidence="5 6">DSM 18602</strain>
    </source>
</reference>
<dbReference type="RefSeq" id="WP_121198333.1">
    <property type="nucleotide sequence ID" value="NZ_RBKU01000001.1"/>
</dbReference>
<evidence type="ECO:0000256" key="1">
    <source>
        <dbReference type="ARBA" id="ARBA00004370"/>
    </source>
</evidence>
<organism evidence="5 6">
    <name type="scientific">Mucilaginibacter gracilis</name>
    <dbReference type="NCBI Taxonomy" id="423350"/>
    <lineage>
        <taxon>Bacteria</taxon>
        <taxon>Pseudomonadati</taxon>
        <taxon>Bacteroidota</taxon>
        <taxon>Sphingobacteriia</taxon>
        <taxon>Sphingobacteriales</taxon>
        <taxon>Sphingobacteriaceae</taxon>
        <taxon>Mucilaginibacter</taxon>
    </lineage>
</organism>
<dbReference type="PROSITE" id="PS51257">
    <property type="entry name" value="PROKAR_LIPOPROTEIN"/>
    <property type="match status" value="1"/>
</dbReference>
<gene>
    <name evidence="5" type="ORF">BDD43_2948</name>
</gene>
<feature type="domain" description="Bacterial surface antigen (D15)" evidence="4">
    <location>
        <begin position="560"/>
        <end position="747"/>
    </location>
</feature>
<dbReference type="Pfam" id="PF01103">
    <property type="entry name" value="Omp85"/>
    <property type="match status" value="1"/>
</dbReference>
<dbReference type="InterPro" id="IPR000184">
    <property type="entry name" value="Bac_surfAg_D15"/>
</dbReference>
<keyword evidence="2 3" id="KW-0472">Membrane</keyword>
<dbReference type="Gene3D" id="2.40.160.50">
    <property type="entry name" value="membrane protein fhac: a member of the omp85/tpsb transporter family"/>
    <property type="match status" value="1"/>
</dbReference>
<dbReference type="AlphaFoldDB" id="A0A495J225"/>
<evidence type="ECO:0000259" key="4">
    <source>
        <dbReference type="Pfam" id="PF01103"/>
    </source>
</evidence>
<name>A0A495J225_9SPHI</name>
<keyword evidence="6" id="KW-1185">Reference proteome</keyword>
<evidence type="ECO:0000313" key="6">
    <source>
        <dbReference type="Proteomes" id="UP000268007"/>
    </source>
</evidence>
<comment type="subcellular location">
    <subcellularLocation>
        <location evidence="1">Membrane</location>
    </subcellularLocation>
</comment>
<sequence>MKAYTRLDYYSLAILSIIILFWASGCSVTRGIRKDQTLVHKITIKGVDKQYQESTLNYVDKEQQPNNWFNLQFYYLFSNHGKRELGEAPRILDSNLVEFSRLQIEKFLQTKGFVTAKVTDEIKVKNRKAELIFTASKGPLFRIRKFQDSIVDAKVRNLYRSHRTEFSHVQPGNPFDKDSLAYDRDQIFQLMKHNGYYDFYRQYVRYEFDTTFNSSVADVKMIIDNPPKKAEHTQFTINNTLVVIYKSNGKPGKNNTADTLQVDSQLRFVDYSHKFKPKAVQNYIFQKKGELYDIDQQNLTTSRLSELNVFRNVPNPAYTKTADSTNRLNSKIDIVPLKHMTDRVEGEFIFNGGRNGFNVGNTFTDRNLFKGAEILQVKLNWSVLFDNSTDAIGSSAIQNQDVRVGLSLIYPRIISPFNLPIPGKYGVPHTTISSTYQLFFQKGLVSRKSFINSLTYDWAETSQKLHTLTPINIEISEGIIDPVAQAQLLAQGRYSYVYLIGRKIFTSGSQYTYQYNANKLYSVNTFGYFRGSIDAGGNTLGLMSNLLNTPRDSSGQRTIFGQTYAQYTKLETDFRYYKNLGGERVLIFRINPGIGLAYGNSSQLIFEKNFYAGGANDIRSWLPRTLGPGQFNRAVYGPATDSLAQSLRDRLKYLDQFGEIKIVGNIEYRFPLIGNFYGSKMNGAVFTDFGNVWRLKPETDSPNGTFNINNLYASTAIGIGAGLRFDLGFFVFRLDAALKLKDPQFTGSDQWVLTKHYNELFRAGSFKQNYLLTNGESYNFMQLNFGIGLPF</sequence>
<accession>A0A495J225</accession>
<keyword evidence="3" id="KW-1133">Transmembrane helix</keyword>
<evidence type="ECO:0000313" key="5">
    <source>
        <dbReference type="EMBL" id="RKR82762.1"/>
    </source>
</evidence>
<dbReference type="OrthoDB" id="9814535at2"/>
<dbReference type="GO" id="GO:0019867">
    <property type="term" value="C:outer membrane"/>
    <property type="evidence" value="ECO:0007669"/>
    <property type="project" value="InterPro"/>
</dbReference>
<keyword evidence="3" id="KW-0812">Transmembrane</keyword>
<protein>
    <submittedName>
        <fullName evidence="5">Outer membrane protein assembly factor BamA</fullName>
    </submittedName>
</protein>
<comment type="caution">
    <text evidence="5">The sequence shown here is derived from an EMBL/GenBank/DDBJ whole genome shotgun (WGS) entry which is preliminary data.</text>
</comment>
<evidence type="ECO:0000256" key="2">
    <source>
        <dbReference type="ARBA" id="ARBA00023136"/>
    </source>
</evidence>
<evidence type="ECO:0000256" key="3">
    <source>
        <dbReference type="SAM" id="Phobius"/>
    </source>
</evidence>